<keyword evidence="6 8" id="KW-1133">Transmembrane helix</keyword>
<reference evidence="9" key="2">
    <citation type="journal article" date="2021" name="PeerJ">
        <title>Extensive microbial diversity within the chicken gut microbiome revealed by metagenomics and culture.</title>
        <authorList>
            <person name="Gilroy R."/>
            <person name="Ravi A."/>
            <person name="Getino M."/>
            <person name="Pursley I."/>
            <person name="Horton D.L."/>
            <person name="Alikhan N.F."/>
            <person name="Baker D."/>
            <person name="Gharbi K."/>
            <person name="Hall N."/>
            <person name="Watson M."/>
            <person name="Adriaenssens E.M."/>
            <person name="Foster-Nyarko E."/>
            <person name="Jarju S."/>
            <person name="Secka A."/>
            <person name="Antonio M."/>
            <person name="Oren A."/>
            <person name="Chaudhuri R.R."/>
            <person name="La Ragione R."/>
            <person name="Hildebrand F."/>
            <person name="Pallen M.J."/>
        </authorList>
    </citation>
    <scope>NUCLEOTIDE SEQUENCE</scope>
    <source>
        <strain evidence="9">1370</strain>
    </source>
</reference>
<feature type="transmembrane region" description="Helical" evidence="8">
    <location>
        <begin position="59"/>
        <end position="77"/>
    </location>
</feature>
<organism evidence="9 10">
    <name type="scientific">Candidatus Faeciplasma avium</name>
    <dbReference type="NCBI Taxonomy" id="2840798"/>
    <lineage>
        <taxon>Bacteria</taxon>
        <taxon>Bacillati</taxon>
        <taxon>Bacillota</taxon>
        <taxon>Clostridia</taxon>
        <taxon>Eubacteriales</taxon>
        <taxon>Oscillospiraceae</taxon>
        <taxon>Oscillospiraceae incertae sedis</taxon>
        <taxon>Candidatus Faeciplasma</taxon>
    </lineage>
</organism>
<keyword evidence="7 8" id="KW-0472">Membrane</keyword>
<gene>
    <name evidence="9" type="ORF">IAD28_02365</name>
</gene>
<dbReference type="EMBL" id="DVOL01000031">
    <property type="protein sequence ID" value="HIV10523.1"/>
    <property type="molecule type" value="Genomic_DNA"/>
</dbReference>
<dbReference type="Pfam" id="PF12822">
    <property type="entry name" value="ECF_trnsprt"/>
    <property type="match status" value="1"/>
</dbReference>
<dbReference type="AlphaFoldDB" id="A0A9D1NQ56"/>
<dbReference type="GO" id="GO:0032217">
    <property type="term" value="F:riboflavin transmembrane transporter activity"/>
    <property type="evidence" value="ECO:0007669"/>
    <property type="project" value="InterPro"/>
</dbReference>
<proteinExistence type="inferred from homology"/>
<dbReference type="InterPro" id="IPR025720">
    <property type="entry name" value="RibU"/>
</dbReference>
<feature type="non-terminal residue" evidence="9">
    <location>
        <position position="163"/>
    </location>
</feature>
<evidence type="ECO:0000256" key="1">
    <source>
        <dbReference type="ARBA" id="ARBA00004651"/>
    </source>
</evidence>
<sequence length="163" mass="17589">MTNTAKIHGTKSEGASKISVRSMTACAMLSAVAFVLQLIEFSIPIMPAFVKLDISDIPALVGAFVLGPIWGGVIELIKNLIHLPFGSSLGVGELCNFIFGAVFTVSAGYIYRFKKTRLTAVYACIAGSVLMAAVSLPLNYFFVYPAYVKIYGMPLESIISMYE</sequence>
<evidence type="ECO:0000313" key="10">
    <source>
        <dbReference type="Proteomes" id="UP000823960"/>
    </source>
</evidence>
<dbReference type="Proteomes" id="UP000823960">
    <property type="component" value="Unassembled WGS sequence"/>
</dbReference>
<evidence type="ECO:0000256" key="8">
    <source>
        <dbReference type="SAM" id="Phobius"/>
    </source>
</evidence>
<name>A0A9D1NQ56_9FIRM</name>
<feature type="transmembrane region" description="Helical" evidence="8">
    <location>
        <begin position="119"/>
        <end position="143"/>
    </location>
</feature>
<evidence type="ECO:0000256" key="6">
    <source>
        <dbReference type="ARBA" id="ARBA00022989"/>
    </source>
</evidence>
<feature type="transmembrane region" description="Helical" evidence="8">
    <location>
        <begin position="20"/>
        <end position="39"/>
    </location>
</feature>
<comment type="similarity">
    <text evidence="2">Belongs to the prokaryotic riboflavin transporter (P-RFT) (TC 2.A.87) family.</text>
</comment>
<feature type="transmembrane region" description="Helical" evidence="8">
    <location>
        <begin position="89"/>
        <end position="113"/>
    </location>
</feature>
<keyword evidence="4" id="KW-1003">Cell membrane</keyword>
<dbReference type="Gene3D" id="1.10.1760.20">
    <property type="match status" value="1"/>
</dbReference>
<evidence type="ECO:0000256" key="7">
    <source>
        <dbReference type="ARBA" id="ARBA00023136"/>
    </source>
</evidence>
<dbReference type="PANTHER" id="PTHR38438:SF1">
    <property type="entry name" value="RIBOFLAVIN TRANSPORTER RIBU"/>
    <property type="match status" value="1"/>
</dbReference>
<accession>A0A9D1NQ56</accession>
<keyword evidence="5 8" id="KW-0812">Transmembrane</keyword>
<reference evidence="9" key="1">
    <citation type="submission" date="2020-10" db="EMBL/GenBank/DDBJ databases">
        <authorList>
            <person name="Gilroy R."/>
        </authorList>
    </citation>
    <scope>NUCLEOTIDE SEQUENCE</scope>
    <source>
        <strain evidence="9">1370</strain>
    </source>
</reference>
<dbReference type="PIRSF" id="PIRSF037778">
    <property type="entry name" value="UCP037778_transp_RibU"/>
    <property type="match status" value="1"/>
</dbReference>
<evidence type="ECO:0000256" key="4">
    <source>
        <dbReference type="ARBA" id="ARBA00022475"/>
    </source>
</evidence>
<dbReference type="InterPro" id="IPR024529">
    <property type="entry name" value="ECF_trnsprt_substrate-spec"/>
</dbReference>
<protein>
    <submittedName>
        <fullName evidence="9">ECF transporter S component</fullName>
    </submittedName>
</protein>
<evidence type="ECO:0000256" key="5">
    <source>
        <dbReference type="ARBA" id="ARBA00022692"/>
    </source>
</evidence>
<dbReference type="PANTHER" id="PTHR38438">
    <property type="entry name" value="RIBOFLAVIN TRANSPORTER RIBU"/>
    <property type="match status" value="1"/>
</dbReference>
<comment type="subcellular location">
    <subcellularLocation>
        <location evidence="1">Cell membrane</location>
        <topology evidence="1">Multi-pass membrane protein</topology>
    </subcellularLocation>
</comment>
<dbReference type="GO" id="GO:0005886">
    <property type="term" value="C:plasma membrane"/>
    <property type="evidence" value="ECO:0007669"/>
    <property type="project" value="UniProtKB-SubCell"/>
</dbReference>
<evidence type="ECO:0000256" key="3">
    <source>
        <dbReference type="ARBA" id="ARBA00022448"/>
    </source>
</evidence>
<comment type="caution">
    <text evidence="9">The sequence shown here is derived from an EMBL/GenBank/DDBJ whole genome shotgun (WGS) entry which is preliminary data.</text>
</comment>
<evidence type="ECO:0000313" key="9">
    <source>
        <dbReference type="EMBL" id="HIV10523.1"/>
    </source>
</evidence>
<evidence type="ECO:0000256" key="2">
    <source>
        <dbReference type="ARBA" id="ARBA00005540"/>
    </source>
</evidence>
<keyword evidence="3" id="KW-0813">Transport</keyword>